<dbReference type="Pfam" id="PF02244">
    <property type="entry name" value="Propep_M14"/>
    <property type="match status" value="1"/>
</dbReference>
<keyword evidence="4" id="KW-0645">Protease</keyword>
<organism evidence="15 16">
    <name type="scientific">Loxostege sticticalis</name>
    <name type="common">Beet webworm moth</name>
    <dbReference type="NCBI Taxonomy" id="481309"/>
    <lineage>
        <taxon>Eukaryota</taxon>
        <taxon>Metazoa</taxon>
        <taxon>Ecdysozoa</taxon>
        <taxon>Arthropoda</taxon>
        <taxon>Hexapoda</taxon>
        <taxon>Insecta</taxon>
        <taxon>Pterygota</taxon>
        <taxon>Neoptera</taxon>
        <taxon>Endopterygota</taxon>
        <taxon>Lepidoptera</taxon>
        <taxon>Glossata</taxon>
        <taxon>Ditrysia</taxon>
        <taxon>Pyraloidea</taxon>
        <taxon>Crambidae</taxon>
        <taxon>Pyraustinae</taxon>
        <taxon>Loxostege</taxon>
    </lineage>
</organism>
<evidence type="ECO:0000256" key="2">
    <source>
        <dbReference type="ARBA" id="ARBA00005988"/>
    </source>
</evidence>
<dbReference type="InterPro" id="IPR036990">
    <property type="entry name" value="M14A-like_propep"/>
</dbReference>
<dbReference type="Pfam" id="PF00246">
    <property type="entry name" value="Peptidase_M14"/>
    <property type="match status" value="1"/>
</dbReference>
<keyword evidence="12" id="KW-0812">Transmembrane</keyword>
<dbReference type="PRINTS" id="PR00765">
    <property type="entry name" value="CRBOXYPTASEA"/>
</dbReference>
<comment type="similarity">
    <text evidence="2 11">Belongs to the peptidase M14 family.</text>
</comment>
<dbReference type="Gene3D" id="3.40.630.10">
    <property type="entry name" value="Zn peptidases"/>
    <property type="match status" value="1"/>
</dbReference>
<dbReference type="Proteomes" id="UP001549920">
    <property type="component" value="Unassembled WGS sequence"/>
</dbReference>
<dbReference type="CDD" id="cd03860">
    <property type="entry name" value="M14_CP_A-B_like"/>
    <property type="match status" value="1"/>
</dbReference>
<evidence type="ECO:0000256" key="13">
    <source>
        <dbReference type="SAM" id="SignalP"/>
    </source>
</evidence>
<feature type="signal peptide" evidence="13">
    <location>
        <begin position="1"/>
        <end position="17"/>
    </location>
</feature>
<evidence type="ECO:0000256" key="7">
    <source>
        <dbReference type="ARBA" id="ARBA00022801"/>
    </source>
</evidence>
<evidence type="ECO:0000256" key="12">
    <source>
        <dbReference type="SAM" id="Phobius"/>
    </source>
</evidence>
<keyword evidence="3" id="KW-0121">Carboxypeptidase</keyword>
<accession>A0ABR3HEX2</accession>
<evidence type="ECO:0000256" key="6">
    <source>
        <dbReference type="ARBA" id="ARBA00022729"/>
    </source>
</evidence>
<comment type="cofactor">
    <cofactor evidence="1">
        <name>Zn(2+)</name>
        <dbReference type="ChEBI" id="CHEBI:29105"/>
    </cofactor>
</comment>
<sequence>MFLKILFLIAITALVKSEYVSYKNHKVYKVTPETDKHVEILNDVENEHSYMFWDQGIRKGRNVNVMVAPEKQRAFEKFFSDAGIKAELVIQDFERTAEVQRARPLTRSENIRDYAWDYYMTLEEIYAWMDAVAEDYPDVARVVSIGTTVENRQIKGLVIDHKRVPNATHGIMEGALHAREWITPATLTWIIRDFLESNDPGVRTMAEDIVWHIFPVTNPDGYVYSFTDNRMWRKNRNRANSTSCAQLNVPDDMSNGVDLNRNFDFLWNTVGASLNPCSEVFAGAGGFSELESRAIANYIQQLQSSGSVLYYLGYHSFTQLMLVPYSHTAGADVLEVDNYGDLFEIAVRGMEKLTARHNTPYTVGASADILYPVSGSGFDWAKGGAKIPLVFLFELRDLGEYGFLLPPDQIIPNNEEVMDGLVEMHRIARSMGYYRGSAGVLSNSVLVMIISVVAVLSFK</sequence>
<evidence type="ECO:0000256" key="11">
    <source>
        <dbReference type="PROSITE-ProRule" id="PRU01379"/>
    </source>
</evidence>
<dbReference type="PANTHER" id="PTHR11705:SF153">
    <property type="entry name" value="ZINC CARBOXYPEPTIDASE A 1-LIKE PROTEIN"/>
    <property type="match status" value="1"/>
</dbReference>
<keyword evidence="10" id="KW-1015">Disulfide bond</keyword>
<dbReference type="InterPro" id="IPR000834">
    <property type="entry name" value="Peptidase_M14"/>
</dbReference>
<feature type="domain" description="Peptidase M14" evidence="14">
    <location>
        <begin position="118"/>
        <end position="428"/>
    </location>
</feature>
<dbReference type="InterPro" id="IPR003146">
    <property type="entry name" value="M14A_act_pep"/>
</dbReference>
<evidence type="ECO:0000313" key="16">
    <source>
        <dbReference type="Proteomes" id="UP001549920"/>
    </source>
</evidence>
<keyword evidence="8" id="KW-0862">Zinc</keyword>
<keyword evidence="16" id="KW-1185">Reference proteome</keyword>
<protein>
    <recommendedName>
        <fullName evidence="14">Peptidase M14 domain-containing protein</fullName>
    </recommendedName>
</protein>
<keyword evidence="6 13" id="KW-0732">Signal</keyword>
<gene>
    <name evidence="15" type="ORF">ABMA27_007272</name>
</gene>
<evidence type="ECO:0000256" key="1">
    <source>
        <dbReference type="ARBA" id="ARBA00001947"/>
    </source>
</evidence>
<keyword evidence="9" id="KW-0482">Metalloprotease</keyword>
<keyword evidence="12" id="KW-1133">Transmembrane helix</keyword>
<name>A0ABR3HEX2_LOXSC</name>
<dbReference type="SUPFAM" id="SSF53187">
    <property type="entry name" value="Zn-dependent exopeptidases"/>
    <property type="match status" value="1"/>
</dbReference>
<dbReference type="PROSITE" id="PS52035">
    <property type="entry name" value="PEPTIDASE_M14"/>
    <property type="match status" value="1"/>
</dbReference>
<evidence type="ECO:0000256" key="8">
    <source>
        <dbReference type="ARBA" id="ARBA00022833"/>
    </source>
</evidence>
<dbReference type="SUPFAM" id="SSF54897">
    <property type="entry name" value="Protease propeptides/inhibitors"/>
    <property type="match status" value="1"/>
</dbReference>
<dbReference type="SMART" id="SM00631">
    <property type="entry name" value="Zn_pept"/>
    <property type="match status" value="1"/>
</dbReference>
<evidence type="ECO:0000256" key="10">
    <source>
        <dbReference type="ARBA" id="ARBA00023157"/>
    </source>
</evidence>
<dbReference type="PANTHER" id="PTHR11705">
    <property type="entry name" value="PROTEASE FAMILY M14 CARBOXYPEPTIDASE A,B"/>
    <property type="match status" value="1"/>
</dbReference>
<evidence type="ECO:0000256" key="5">
    <source>
        <dbReference type="ARBA" id="ARBA00022723"/>
    </source>
</evidence>
<dbReference type="EMBL" id="JBEUOH010000020">
    <property type="protein sequence ID" value="KAL0868944.1"/>
    <property type="molecule type" value="Genomic_DNA"/>
</dbReference>
<dbReference type="Gene3D" id="3.30.70.340">
    <property type="entry name" value="Metallocarboxypeptidase-like"/>
    <property type="match status" value="1"/>
</dbReference>
<evidence type="ECO:0000259" key="14">
    <source>
        <dbReference type="PROSITE" id="PS52035"/>
    </source>
</evidence>
<evidence type="ECO:0000256" key="4">
    <source>
        <dbReference type="ARBA" id="ARBA00022670"/>
    </source>
</evidence>
<evidence type="ECO:0000256" key="9">
    <source>
        <dbReference type="ARBA" id="ARBA00023049"/>
    </source>
</evidence>
<keyword evidence="12" id="KW-0472">Membrane</keyword>
<evidence type="ECO:0000313" key="15">
    <source>
        <dbReference type="EMBL" id="KAL0868944.1"/>
    </source>
</evidence>
<proteinExistence type="inferred from homology"/>
<keyword evidence="7" id="KW-0378">Hydrolase</keyword>
<feature type="transmembrane region" description="Helical" evidence="12">
    <location>
        <begin position="433"/>
        <end position="458"/>
    </location>
</feature>
<feature type="active site" description="Proton donor/acceptor" evidence="11">
    <location>
        <position position="394"/>
    </location>
</feature>
<feature type="chain" id="PRO_5046069131" description="Peptidase M14 domain-containing protein" evidence="13">
    <location>
        <begin position="18"/>
        <end position="459"/>
    </location>
</feature>
<evidence type="ECO:0000256" key="3">
    <source>
        <dbReference type="ARBA" id="ARBA00022645"/>
    </source>
</evidence>
<dbReference type="InterPro" id="IPR057247">
    <property type="entry name" value="CARBOXYPEPT_ZN_2"/>
</dbReference>
<comment type="caution">
    <text evidence="15">The sequence shown here is derived from an EMBL/GenBank/DDBJ whole genome shotgun (WGS) entry which is preliminary data.</text>
</comment>
<dbReference type="PROSITE" id="PS00133">
    <property type="entry name" value="CARBOXYPEPT_ZN_2"/>
    <property type="match status" value="1"/>
</dbReference>
<keyword evidence="5" id="KW-0479">Metal-binding</keyword>
<reference evidence="15 16" key="1">
    <citation type="submission" date="2024-06" db="EMBL/GenBank/DDBJ databases">
        <title>A chromosome-level genome assembly of beet webworm, Loxostege sticticalis.</title>
        <authorList>
            <person name="Zhang Y."/>
        </authorList>
    </citation>
    <scope>NUCLEOTIDE SEQUENCE [LARGE SCALE GENOMIC DNA]</scope>
    <source>
        <strain evidence="15">AQ026</strain>
        <tissue evidence="15">Whole body</tissue>
    </source>
</reference>